<comment type="caution">
    <text evidence="2">The sequence shown here is derived from an EMBL/GenBank/DDBJ whole genome shotgun (WGS) entry which is preliminary data.</text>
</comment>
<keyword evidence="3" id="KW-1185">Reference proteome</keyword>
<name>A0A016TS22_9BILA</name>
<proteinExistence type="predicted"/>
<protein>
    <submittedName>
        <fullName evidence="2">Uncharacterized protein</fullName>
    </submittedName>
</protein>
<reference evidence="3" key="1">
    <citation type="journal article" date="2015" name="Nat. Genet.">
        <title>The genome and transcriptome of the zoonotic hookworm Ancylostoma ceylanicum identify infection-specific gene families.</title>
        <authorList>
            <person name="Schwarz E.M."/>
            <person name="Hu Y."/>
            <person name="Antoshechkin I."/>
            <person name="Miller M.M."/>
            <person name="Sternberg P.W."/>
            <person name="Aroian R.V."/>
        </authorList>
    </citation>
    <scope>NUCLEOTIDE SEQUENCE</scope>
    <source>
        <strain evidence="3">HY135</strain>
    </source>
</reference>
<feature type="compositionally biased region" description="Polar residues" evidence="1">
    <location>
        <begin position="40"/>
        <end position="51"/>
    </location>
</feature>
<dbReference type="AlphaFoldDB" id="A0A016TS22"/>
<feature type="region of interest" description="Disordered" evidence="1">
    <location>
        <begin position="1"/>
        <end position="20"/>
    </location>
</feature>
<feature type="region of interest" description="Disordered" evidence="1">
    <location>
        <begin position="32"/>
        <end position="52"/>
    </location>
</feature>
<dbReference type="EMBL" id="JARK01001417">
    <property type="protein sequence ID" value="EYC05540.1"/>
    <property type="molecule type" value="Genomic_DNA"/>
</dbReference>
<sequence length="85" mass="9611">MDKTNFGMGPKRNETTSRETANVMGRCLRCTDGPAERSAGNESKFSPSWSTMLLDDKGKRRNRMEVKLGRARQVKTDHLSTYISN</sequence>
<evidence type="ECO:0000256" key="1">
    <source>
        <dbReference type="SAM" id="MobiDB-lite"/>
    </source>
</evidence>
<organism evidence="2 3">
    <name type="scientific">Ancylostoma ceylanicum</name>
    <dbReference type="NCBI Taxonomy" id="53326"/>
    <lineage>
        <taxon>Eukaryota</taxon>
        <taxon>Metazoa</taxon>
        <taxon>Ecdysozoa</taxon>
        <taxon>Nematoda</taxon>
        <taxon>Chromadorea</taxon>
        <taxon>Rhabditida</taxon>
        <taxon>Rhabditina</taxon>
        <taxon>Rhabditomorpha</taxon>
        <taxon>Strongyloidea</taxon>
        <taxon>Ancylostomatidae</taxon>
        <taxon>Ancylostomatinae</taxon>
        <taxon>Ancylostoma</taxon>
    </lineage>
</organism>
<evidence type="ECO:0000313" key="2">
    <source>
        <dbReference type="EMBL" id="EYC05540.1"/>
    </source>
</evidence>
<gene>
    <name evidence="2" type="primary">Acey_s0081.g1433</name>
    <name evidence="2" type="ORF">Y032_0081g1433</name>
</gene>
<dbReference type="Proteomes" id="UP000024635">
    <property type="component" value="Unassembled WGS sequence"/>
</dbReference>
<evidence type="ECO:0000313" key="3">
    <source>
        <dbReference type="Proteomes" id="UP000024635"/>
    </source>
</evidence>
<accession>A0A016TS22</accession>